<dbReference type="InterPro" id="IPR008331">
    <property type="entry name" value="Ferritin_DPS_dom"/>
</dbReference>
<reference evidence="3 6" key="1">
    <citation type="submission" date="2017-05" db="EMBL/GenBank/DDBJ databases">
        <title>Genome sequence of Pediococcus pentosaceus strain SRCM100892.</title>
        <authorList>
            <person name="Cho S.H."/>
        </authorList>
    </citation>
    <scope>NUCLEOTIDE SEQUENCE [LARGE SCALE GENOMIC DNA]</scope>
    <source>
        <strain evidence="3 6">SRCM100892</strain>
    </source>
</reference>
<dbReference type="Gene3D" id="1.20.1260.10">
    <property type="match status" value="1"/>
</dbReference>
<dbReference type="Proteomes" id="UP000472573">
    <property type="component" value="Unassembled WGS sequence"/>
</dbReference>
<feature type="domain" description="Ferritin/DPS" evidence="2">
    <location>
        <begin position="30"/>
        <end position="150"/>
    </location>
</feature>
<dbReference type="GO" id="GO:0008199">
    <property type="term" value="F:ferric iron binding"/>
    <property type="evidence" value="ECO:0007669"/>
    <property type="project" value="InterPro"/>
</dbReference>
<dbReference type="EMBL" id="CP021474">
    <property type="protein sequence ID" value="ARW20308.1"/>
    <property type="molecule type" value="Genomic_DNA"/>
</dbReference>
<dbReference type="InterPro" id="IPR002177">
    <property type="entry name" value="DPS_DNA-bd"/>
</dbReference>
<keyword evidence="7" id="KW-1185">Reference proteome</keyword>
<dbReference type="Proteomes" id="UP000196118">
    <property type="component" value="Chromosome"/>
</dbReference>
<dbReference type="EMBL" id="WENB01000003">
    <property type="protein sequence ID" value="KAF0413515.1"/>
    <property type="molecule type" value="Genomic_DNA"/>
</dbReference>
<evidence type="ECO:0000256" key="1">
    <source>
        <dbReference type="ARBA" id="ARBA00009497"/>
    </source>
</evidence>
<comment type="similarity">
    <text evidence="1">Belongs to the Dps family.</text>
</comment>
<dbReference type="AlphaFoldDB" id="A0A1Y0VXI5"/>
<proteinExistence type="inferred from homology"/>
<reference evidence="5" key="5">
    <citation type="submission" date="2020-11" db="EMBL/GenBank/DDBJ databases">
        <title>Antibiotic susceptibility profiles of Pediococcus pentosaceus from various origins and their implications for the safety assessment of strains with food-technology applications.</title>
        <authorList>
            <person name="Shani N."/>
            <person name="Oberhaensli S."/>
            <person name="Arias E."/>
        </authorList>
    </citation>
    <scope>NUCLEOTIDE SEQUENCE</scope>
    <source>
        <strain evidence="5">FAM 19164</strain>
    </source>
</reference>
<evidence type="ECO:0000313" key="5">
    <source>
        <dbReference type="EMBL" id="MBF7127394.1"/>
    </source>
</evidence>
<sequence length="184" mass="21335">MREEIEELYQAEQKQNEIDHHLPTAGAMTNHILANLRVMSTKLNQLEWYIKGNNYFADQQFLSSMRQTVDNYFNQLGHQLVNVGEKPSSITEEFSEYKMLTENARNKYLTDQEMLAMLVDDIQTSKMFISRAIILAQNESKFPLQNFLIELDGSFNQFSAAIQARLGKEPLEGLEEDDDEEDDD</sequence>
<evidence type="ECO:0000313" key="6">
    <source>
        <dbReference type="Proteomes" id="UP000196118"/>
    </source>
</evidence>
<name>A0A1Y0VXI5_PEDPE</name>
<reference evidence="4" key="2">
    <citation type="submission" date="2019-10" db="EMBL/GenBank/DDBJ databases">
        <authorList>
            <person name="Irmler S."/>
            <person name="Berthoud H."/>
            <person name="Roetschi A."/>
            <person name="Arias E."/>
            <person name="Shani N."/>
            <person name="Wuethrich D."/>
            <person name="Bruggmann R."/>
        </authorList>
    </citation>
    <scope>NUCLEOTIDE SEQUENCE</scope>
    <source>
        <strain evidence="4">FAM13073</strain>
    </source>
</reference>
<evidence type="ECO:0000313" key="4">
    <source>
        <dbReference type="EMBL" id="KAF0413515.1"/>
    </source>
</evidence>
<dbReference type="InterPro" id="IPR012347">
    <property type="entry name" value="Ferritin-like"/>
</dbReference>
<dbReference type="CDD" id="cd01043">
    <property type="entry name" value="DPS"/>
    <property type="match status" value="1"/>
</dbReference>
<organism evidence="3 6">
    <name type="scientific">Pediococcus pentosaceus</name>
    <dbReference type="NCBI Taxonomy" id="1255"/>
    <lineage>
        <taxon>Bacteria</taxon>
        <taxon>Bacillati</taxon>
        <taxon>Bacillota</taxon>
        <taxon>Bacilli</taxon>
        <taxon>Lactobacillales</taxon>
        <taxon>Lactobacillaceae</taxon>
        <taxon>Pediococcus</taxon>
    </lineage>
</organism>
<reference evidence="4" key="3">
    <citation type="submission" date="2019-12" db="EMBL/GenBank/DDBJ databases">
        <title>SpeciesPrimer: A bioinformatics pipeline dedicated to the design of qPCR primers for the quantification of bacterial species.</title>
        <authorList>
            <person name="Dreier M."/>
            <person name="Berthoud H."/>
            <person name="Shani N."/>
            <person name="Wechsler D."/>
            <person name="Junier P."/>
        </authorList>
    </citation>
    <scope>NUCLEOTIDE SEQUENCE</scope>
    <source>
        <strain evidence="4">FAM13073</strain>
    </source>
</reference>
<protein>
    <submittedName>
        <fullName evidence="3">DNA protection during starvation protein</fullName>
    </submittedName>
    <submittedName>
        <fullName evidence="4">DNA starvation/stationary phase protection protein</fullName>
    </submittedName>
</protein>
<accession>A0A1Y0VXI5</accession>
<dbReference type="EMBL" id="JADOFV010000003">
    <property type="protein sequence ID" value="MBF7127394.1"/>
    <property type="molecule type" value="Genomic_DNA"/>
</dbReference>
<evidence type="ECO:0000259" key="2">
    <source>
        <dbReference type="Pfam" id="PF00210"/>
    </source>
</evidence>
<evidence type="ECO:0000313" key="3">
    <source>
        <dbReference type="EMBL" id="ARW20308.1"/>
    </source>
</evidence>
<gene>
    <name evidence="4" type="ORF">GBO79_06050</name>
    <name evidence="5" type="ORF">ITQ97_06190</name>
    <name evidence="3" type="ORF">S100892_01765</name>
</gene>
<reference evidence="7" key="4">
    <citation type="submission" date="2020-03" db="EMBL/GenBank/DDBJ databases">
        <title>SpeciesPrimer: A bioinformatics pipeline dedicated to the design of qPCR primers for the quantification of bacterial species.</title>
        <authorList>
            <person name="Dreier M."/>
            <person name="Berthoud H."/>
            <person name="Shani N."/>
            <person name="Wechsler D."/>
            <person name="Junier P."/>
        </authorList>
    </citation>
    <scope>NUCLEOTIDE SEQUENCE [LARGE SCALE GENOMIC DNA]</scope>
    <source>
        <strain evidence="7">FAM13073</strain>
    </source>
</reference>
<dbReference type="Proteomes" id="UP000743107">
    <property type="component" value="Unassembled WGS sequence"/>
</dbReference>
<dbReference type="InterPro" id="IPR009078">
    <property type="entry name" value="Ferritin-like_SF"/>
</dbReference>
<dbReference type="Pfam" id="PF00210">
    <property type="entry name" value="Ferritin"/>
    <property type="match status" value="1"/>
</dbReference>
<evidence type="ECO:0000313" key="7">
    <source>
        <dbReference type="Proteomes" id="UP000472573"/>
    </source>
</evidence>
<dbReference type="RefSeq" id="WP_060743345.1">
    <property type="nucleotide sequence ID" value="NZ_CP023655.1"/>
</dbReference>
<dbReference type="SUPFAM" id="SSF47240">
    <property type="entry name" value="Ferritin-like"/>
    <property type="match status" value="1"/>
</dbReference>